<dbReference type="Pfam" id="PF03808">
    <property type="entry name" value="Glyco_tran_WecG"/>
    <property type="match status" value="1"/>
</dbReference>
<dbReference type="EC" id="2.4.1.187" evidence="3"/>
<comment type="caution">
    <text evidence="3">The sequence shown here is derived from an EMBL/GenBank/DDBJ whole genome shotgun (WGS) entry which is preliminary data.</text>
</comment>
<name>A0A645FT76_9ZZZZ</name>
<proteinExistence type="predicted"/>
<dbReference type="GO" id="GO:0047244">
    <property type="term" value="F:N-acetylglucosaminyldiphosphoundecaprenol N-acetyl-beta-D-mannosaminyltransferase activity"/>
    <property type="evidence" value="ECO:0007669"/>
    <property type="project" value="UniProtKB-EC"/>
</dbReference>
<reference evidence="3" key="1">
    <citation type="submission" date="2019-08" db="EMBL/GenBank/DDBJ databases">
        <authorList>
            <person name="Kucharzyk K."/>
            <person name="Murdoch R.W."/>
            <person name="Higgins S."/>
            <person name="Loffler F."/>
        </authorList>
    </citation>
    <scope>NUCLEOTIDE SEQUENCE</scope>
</reference>
<organism evidence="3">
    <name type="scientific">bioreactor metagenome</name>
    <dbReference type="NCBI Taxonomy" id="1076179"/>
    <lineage>
        <taxon>unclassified sequences</taxon>
        <taxon>metagenomes</taxon>
        <taxon>ecological metagenomes</taxon>
    </lineage>
</organism>
<evidence type="ECO:0000256" key="1">
    <source>
        <dbReference type="ARBA" id="ARBA00022676"/>
    </source>
</evidence>
<dbReference type="PANTHER" id="PTHR34136:SF1">
    <property type="entry name" value="UDP-N-ACETYL-D-MANNOSAMINURONIC ACID TRANSFERASE"/>
    <property type="match status" value="1"/>
</dbReference>
<evidence type="ECO:0000313" key="3">
    <source>
        <dbReference type="EMBL" id="MPN17120.1"/>
    </source>
</evidence>
<gene>
    <name evidence="3" type="primary">tagA_7</name>
    <name evidence="3" type="ORF">SDC9_164470</name>
</gene>
<protein>
    <submittedName>
        <fullName evidence="3">N-acetylglucosaminyldiphosphoundecaprenol N-acetyl-beta-D-mannosaminyltransferase</fullName>
        <ecNumber evidence="3">2.4.1.187</ecNumber>
    </submittedName>
</protein>
<accession>A0A645FT76</accession>
<dbReference type="AlphaFoldDB" id="A0A645FT76"/>
<dbReference type="InterPro" id="IPR004629">
    <property type="entry name" value="WecG_TagA_CpsF"/>
</dbReference>
<dbReference type="EMBL" id="VSSQ01064161">
    <property type="protein sequence ID" value="MPN17120.1"/>
    <property type="molecule type" value="Genomic_DNA"/>
</dbReference>
<keyword evidence="2 3" id="KW-0808">Transferase</keyword>
<dbReference type="PANTHER" id="PTHR34136">
    <property type="match status" value="1"/>
</dbReference>
<keyword evidence="1 3" id="KW-0328">Glycosyltransferase</keyword>
<sequence>MGIGGTMDVISGKLTRAPIIWQKLCLEWLYRTMQEPWRWRRIHKLPVFAFYVILTAFHLDNFNPDQSNEDPEAV</sequence>
<evidence type="ECO:0000256" key="2">
    <source>
        <dbReference type="ARBA" id="ARBA00022679"/>
    </source>
</evidence>